<dbReference type="RefSeq" id="XP_001415929.1">
    <property type="nucleotide sequence ID" value="XM_001415892.1"/>
</dbReference>
<accession>A4RRM7</accession>
<dbReference type="NCBIfam" id="TIGR01265">
    <property type="entry name" value="tyr_nico_aTase"/>
    <property type="match status" value="1"/>
</dbReference>
<comment type="similarity">
    <text evidence="2">Belongs to the class-I pyridoxal-phosphate-dependent aminotransferase family.</text>
</comment>
<dbReference type="PIRSF" id="PIRSF000517">
    <property type="entry name" value="Tyr_transaminase"/>
    <property type="match status" value="1"/>
</dbReference>
<dbReference type="Proteomes" id="UP000001568">
    <property type="component" value="Chromosome 1"/>
</dbReference>
<evidence type="ECO:0000313" key="9">
    <source>
        <dbReference type="Proteomes" id="UP000001568"/>
    </source>
</evidence>
<dbReference type="OrthoDB" id="7042322at2759"/>
<dbReference type="InterPro" id="IPR015424">
    <property type="entry name" value="PyrdxlP-dep_Trfase"/>
</dbReference>
<dbReference type="InterPro" id="IPR015421">
    <property type="entry name" value="PyrdxlP-dep_Trfase_major"/>
</dbReference>
<dbReference type="SUPFAM" id="SSF53383">
    <property type="entry name" value="PLP-dependent transferases"/>
    <property type="match status" value="1"/>
</dbReference>
<protein>
    <recommendedName>
        <fullName evidence="7">Aminotransferase class I/classII large domain-containing protein</fullName>
    </recommendedName>
</protein>
<evidence type="ECO:0000256" key="6">
    <source>
        <dbReference type="PIRSR" id="PIRSR000517-1"/>
    </source>
</evidence>
<dbReference type="GeneID" id="4999417"/>
<dbReference type="InterPro" id="IPR004839">
    <property type="entry name" value="Aminotransferase_I/II_large"/>
</dbReference>
<keyword evidence="3" id="KW-0032">Aminotransferase</keyword>
<keyword evidence="4" id="KW-0808">Transferase</keyword>
<evidence type="ECO:0000313" key="8">
    <source>
        <dbReference type="EMBL" id="ABO94221.1"/>
    </source>
</evidence>
<dbReference type="OMA" id="TCYEEIK"/>
<dbReference type="PANTHER" id="PTHR45744:SF2">
    <property type="entry name" value="TYROSINE AMINOTRANSFERASE"/>
    <property type="match status" value="1"/>
</dbReference>
<dbReference type="AlphaFoldDB" id="A4RRM7"/>
<dbReference type="GO" id="GO:0030170">
    <property type="term" value="F:pyridoxal phosphate binding"/>
    <property type="evidence" value="ECO:0007669"/>
    <property type="project" value="InterPro"/>
</dbReference>
<proteinExistence type="inferred from homology"/>
<feature type="modified residue" description="N6-(pyridoxal phosphate)lysine" evidence="6">
    <location>
        <position position="210"/>
    </location>
</feature>
<organism evidence="8 9">
    <name type="scientific">Ostreococcus lucimarinus (strain CCE9901)</name>
    <dbReference type="NCBI Taxonomy" id="436017"/>
    <lineage>
        <taxon>Eukaryota</taxon>
        <taxon>Viridiplantae</taxon>
        <taxon>Chlorophyta</taxon>
        <taxon>Mamiellophyceae</taxon>
        <taxon>Mamiellales</taxon>
        <taxon>Bathycoccaceae</taxon>
        <taxon>Ostreococcus</taxon>
    </lineage>
</organism>
<keyword evidence="9" id="KW-1185">Reference proteome</keyword>
<dbReference type="InterPro" id="IPR005958">
    <property type="entry name" value="TyrNic_aminoTrfase"/>
</dbReference>
<dbReference type="STRING" id="436017.A4RRM7"/>
<dbReference type="HOGENOM" id="CLU_017584_4_2_1"/>
<dbReference type="EMBL" id="CP000581">
    <property type="protein sequence ID" value="ABO94221.1"/>
    <property type="molecule type" value="Genomic_DNA"/>
</dbReference>
<sequence length="376" mass="41434">LISLAQGDPTVFGHLLPPKTAMDEVAGAFSTSAHNGYTASAGSATARAAVAMRYSLPDRPPLRTEDVFMTVGCSEALSHSFAAMAVEGANILLPRPGFPLYETLCHRHGLGYKFYDLDDENGWEVKIDDVRRLRDENTVAIVVNNPSNPCGAVFSEGHLREICETCHELRLPIIADEVYEDVAFDEDRPFLSIAAFSGRVPVMVVSALSKRWLAPGWRIGWLVLHDYDHILQTAGVQLAINNLCQVSLGPPTPIQAAIPGIFKANETEWLKATLGVLRRASQRCVERCARVRGLTVPCEPQGAMYVLLKMNGDAFKDANGFFTDVTFAKRLLAEESVLVLPGTCFHAPGYLRLVITVPDDELQNAWDRIETFCERY</sequence>
<evidence type="ECO:0000256" key="3">
    <source>
        <dbReference type="ARBA" id="ARBA00022576"/>
    </source>
</evidence>
<feature type="domain" description="Aminotransferase class I/classII large" evidence="7">
    <location>
        <begin position="2"/>
        <end position="369"/>
    </location>
</feature>
<dbReference type="Gene3D" id="3.40.640.10">
    <property type="entry name" value="Type I PLP-dependent aspartate aminotransferase-like (Major domain)"/>
    <property type="match status" value="1"/>
</dbReference>
<feature type="non-terminal residue" evidence="8">
    <location>
        <position position="376"/>
    </location>
</feature>
<dbReference type="Gene3D" id="3.90.1150.10">
    <property type="entry name" value="Aspartate Aminotransferase, domain 1"/>
    <property type="match status" value="1"/>
</dbReference>
<evidence type="ECO:0000256" key="2">
    <source>
        <dbReference type="ARBA" id="ARBA00007441"/>
    </source>
</evidence>
<reference evidence="8 9" key="1">
    <citation type="journal article" date="2007" name="Proc. Natl. Acad. Sci. U.S.A.">
        <title>The tiny eukaryote Ostreococcus provides genomic insights into the paradox of plankton speciation.</title>
        <authorList>
            <person name="Palenik B."/>
            <person name="Grimwood J."/>
            <person name="Aerts A."/>
            <person name="Rouze P."/>
            <person name="Salamov A."/>
            <person name="Putnam N."/>
            <person name="Dupont C."/>
            <person name="Jorgensen R."/>
            <person name="Derelle E."/>
            <person name="Rombauts S."/>
            <person name="Zhou K."/>
            <person name="Otillar R."/>
            <person name="Merchant S.S."/>
            <person name="Podell S."/>
            <person name="Gaasterland T."/>
            <person name="Napoli C."/>
            <person name="Gendler K."/>
            <person name="Manuell A."/>
            <person name="Tai V."/>
            <person name="Vallon O."/>
            <person name="Piganeau G."/>
            <person name="Jancek S."/>
            <person name="Heijde M."/>
            <person name="Jabbari K."/>
            <person name="Bowler C."/>
            <person name="Lohr M."/>
            <person name="Robbens S."/>
            <person name="Werner G."/>
            <person name="Dubchak I."/>
            <person name="Pazour G.J."/>
            <person name="Ren Q."/>
            <person name="Paulsen I."/>
            <person name="Delwiche C."/>
            <person name="Schmutz J."/>
            <person name="Rokhsar D."/>
            <person name="Van de Peer Y."/>
            <person name="Moreau H."/>
            <person name="Grigoriev I.V."/>
        </authorList>
    </citation>
    <scope>NUCLEOTIDE SEQUENCE [LARGE SCALE GENOMIC DNA]</scope>
    <source>
        <strain evidence="8 9">CCE9901</strain>
    </source>
</reference>
<feature type="non-terminal residue" evidence="8">
    <location>
        <position position="1"/>
    </location>
</feature>
<gene>
    <name evidence="8" type="ORF">OSTLU_3820</name>
</gene>
<comment type="cofactor">
    <cofactor evidence="1 6">
        <name>pyridoxal 5'-phosphate</name>
        <dbReference type="ChEBI" id="CHEBI:597326"/>
    </cofactor>
</comment>
<evidence type="ECO:0000259" key="7">
    <source>
        <dbReference type="Pfam" id="PF00155"/>
    </source>
</evidence>
<dbReference type="PANTHER" id="PTHR45744">
    <property type="entry name" value="TYROSINE AMINOTRANSFERASE"/>
    <property type="match status" value="1"/>
</dbReference>
<dbReference type="CDD" id="cd00609">
    <property type="entry name" value="AAT_like"/>
    <property type="match status" value="1"/>
</dbReference>
<dbReference type="eggNOG" id="KOG0259">
    <property type="taxonomic scope" value="Eukaryota"/>
</dbReference>
<evidence type="ECO:0000256" key="4">
    <source>
        <dbReference type="ARBA" id="ARBA00022679"/>
    </source>
</evidence>
<dbReference type="GO" id="GO:0006572">
    <property type="term" value="P:L-tyrosine catabolic process"/>
    <property type="evidence" value="ECO:0007669"/>
    <property type="project" value="TreeGrafter"/>
</dbReference>
<dbReference type="InterPro" id="IPR015422">
    <property type="entry name" value="PyrdxlP-dep_Trfase_small"/>
</dbReference>
<evidence type="ECO:0000256" key="1">
    <source>
        <dbReference type="ARBA" id="ARBA00001933"/>
    </source>
</evidence>
<name>A4RRM7_OSTLU</name>
<dbReference type="Pfam" id="PF00155">
    <property type="entry name" value="Aminotran_1_2"/>
    <property type="match status" value="1"/>
</dbReference>
<dbReference type="GO" id="GO:0004838">
    <property type="term" value="F:L-tyrosine-2-oxoglutarate transaminase activity"/>
    <property type="evidence" value="ECO:0007669"/>
    <property type="project" value="TreeGrafter"/>
</dbReference>
<keyword evidence="5" id="KW-0663">Pyridoxal phosphate</keyword>
<dbReference type="KEGG" id="olu:OSTLU_3820"/>
<evidence type="ECO:0000256" key="5">
    <source>
        <dbReference type="ARBA" id="ARBA00022898"/>
    </source>
</evidence>